<evidence type="ECO:0000313" key="2">
    <source>
        <dbReference type="Proteomes" id="UP000218334"/>
    </source>
</evidence>
<reference evidence="2" key="1">
    <citation type="journal article" date="2017" name="Nat. Ecol. Evol.">
        <title>Genome expansion and lineage-specific genetic innovations in the forest pathogenic fungi Armillaria.</title>
        <authorList>
            <person name="Sipos G."/>
            <person name="Prasanna A.N."/>
            <person name="Walter M.C."/>
            <person name="O'Connor E."/>
            <person name="Balint B."/>
            <person name="Krizsan K."/>
            <person name="Kiss B."/>
            <person name="Hess J."/>
            <person name="Varga T."/>
            <person name="Slot J."/>
            <person name="Riley R."/>
            <person name="Boka B."/>
            <person name="Rigling D."/>
            <person name="Barry K."/>
            <person name="Lee J."/>
            <person name="Mihaltcheva S."/>
            <person name="LaButti K."/>
            <person name="Lipzen A."/>
            <person name="Waldron R."/>
            <person name="Moloney N.M."/>
            <person name="Sperisen C."/>
            <person name="Kredics L."/>
            <person name="Vagvoelgyi C."/>
            <person name="Patrignani A."/>
            <person name="Fitzpatrick D."/>
            <person name="Nagy I."/>
            <person name="Doyle S."/>
            <person name="Anderson J.B."/>
            <person name="Grigoriev I.V."/>
            <person name="Gueldener U."/>
            <person name="Muensterkoetter M."/>
            <person name="Nagy L.G."/>
        </authorList>
    </citation>
    <scope>NUCLEOTIDE SEQUENCE [LARGE SCALE GENOMIC DNA]</scope>
    <source>
        <strain evidence="2">28-4</strain>
    </source>
</reference>
<proteinExistence type="predicted"/>
<gene>
    <name evidence="1" type="ORF">ARMSODRAFT_1045604</name>
</gene>
<accession>A0A2H3BTB6</accession>
<name>A0A2H3BTB6_9AGAR</name>
<organism evidence="1 2">
    <name type="scientific">Armillaria solidipes</name>
    <dbReference type="NCBI Taxonomy" id="1076256"/>
    <lineage>
        <taxon>Eukaryota</taxon>
        <taxon>Fungi</taxon>
        <taxon>Dikarya</taxon>
        <taxon>Basidiomycota</taxon>
        <taxon>Agaricomycotina</taxon>
        <taxon>Agaricomycetes</taxon>
        <taxon>Agaricomycetidae</taxon>
        <taxon>Agaricales</taxon>
        <taxon>Marasmiineae</taxon>
        <taxon>Physalacriaceae</taxon>
        <taxon>Armillaria</taxon>
    </lineage>
</organism>
<evidence type="ECO:0000313" key="1">
    <source>
        <dbReference type="EMBL" id="PBK67123.1"/>
    </source>
</evidence>
<protein>
    <recommendedName>
        <fullName evidence="3">F-box domain-containing protein</fullName>
    </recommendedName>
</protein>
<dbReference type="Proteomes" id="UP000218334">
    <property type="component" value="Unassembled WGS sequence"/>
</dbReference>
<sequence>MSPGVRLDDLSSMKKLTVHVNRENIVFSLFHQLMCPRTPPGLCEQAITIPPNFVMYATTPVDVQIRLDWTIVHNDVTSQAGGGKEGMPAQGGQPLWGVALEAFDEFACLVDEIDGISISRFFLPFIPADGLYWDVTVGSIVEAEITAPMMFGEFTCTSYATICNTAYQADFVRSVAKVGIQVHLFPTISPKIHTSMSSLTCSNCGFFNPLSPESQLQTLNGSDNLVSQILRGSQPLLESDHAQINDEIAKLVRLRSWYPYNAQFQHAVLKSLENRKSVFAPVRRLPRDILLDIFHSVCDSWWVNVEEDEFQCDSLDMTGPLWVLGSVCGLWRDILRTSPASWARYILVTSPFSKHAREILQTYLKHTGEHPLSLVAVCRSPNFADYGEIMSLLIQSSYRWKNTIEMYICDDYGYPSDMSLDMCLKASQLWQATLPNQGIHRVRLPSGITHYSGCITCAEDLQLLSQLPKLRTCHLRSSETSLTDAAPVVMAELRQLYVEDSDALDLLTAPMLQNLTIVEVSEGSPSSSSIAPFLRRSGCRLESLASKTLITPTPNTTHTNPQVRGGF</sequence>
<dbReference type="AlphaFoldDB" id="A0A2H3BTB6"/>
<dbReference type="EMBL" id="KZ293437">
    <property type="protein sequence ID" value="PBK67123.1"/>
    <property type="molecule type" value="Genomic_DNA"/>
</dbReference>
<evidence type="ECO:0008006" key="3">
    <source>
        <dbReference type="Google" id="ProtNLM"/>
    </source>
</evidence>
<dbReference type="STRING" id="1076256.A0A2H3BTB6"/>
<keyword evidence="2" id="KW-1185">Reference proteome</keyword>